<organism evidence="1 2">
    <name type="scientific">Castanea mollissima</name>
    <name type="common">Chinese chestnut</name>
    <dbReference type="NCBI Taxonomy" id="60419"/>
    <lineage>
        <taxon>Eukaryota</taxon>
        <taxon>Viridiplantae</taxon>
        <taxon>Streptophyta</taxon>
        <taxon>Embryophyta</taxon>
        <taxon>Tracheophyta</taxon>
        <taxon>Spermatophyta</taxon>
        <taxon>Magnoliopsida</taxon>
        <taxon>eudicotyledons</taxon>
        <taxon>Gunneridae</taxon>
        <taxon>Pentapetalae</taxon>
        <taxon>rosids</taxon>
        <taxon>fabids</taxon>
        <taxon>Fagales</taxon>
        <taxon>Fagaceae</taxon>
        <taxon>Castanea</taxon>
    </lineage>
</organism>
<keyword evidence="2" id="KW-1185">Reference proteome</keyword>
<proteinExistence type="predicted"/>
<reference evidence="1" key="1">
    <citation type="submission" date="2020-03" db="EMBL/GenBank/DDBJ databases">
        <title>Castanea mollissima Vanexum genome sequencing.</title>
        <authorList>
            <person name="Staton M."/>
        </authorList>
    </citation>
    <scope>NUCLEOTIDE SEQUENCE</scope>
    <source>
        <tissue evidence="1">Leaf</tissue>
    </source>
</reference>
<accession>A0A8J4S4C2</accession>
<comment type="caution">
    <text evidence="1">The sequence shown here is derived from an EMBL/GenBank/DDBJ whole genome shotgun (WGS) entry which is preliminary data.</text>
</comment>
<evidence type="ECO:0000313" key="1">
    <source>
        <dbReference type="EMBL" id="KAF3975286.1"/>
    </source>
</evidence>
<name>A0A8J4S4C2_9ROSI</name>
<dbReference type="Proteomes" id="UP000737018">
    <property type="component" value="Unassembled WGS sequence"/>
</dbReference>
<gene>
    <name evidence="1" type="ORF">CMV_001446</name>
</gene>
<evidence type="ECO:0000313" key="2">
    <source>
        <dbReference type="Proteomes" id="UP000737018"/>
    </source>
</evidence>
<protein>
    <submittedName>
        <fullName evidence="1">Uncharacterized protein</fullName>
    </submittedName>
</protein>
<dbReference type="AlphaFoldDB" id="A0A8J4S4C2"/>
<sequence length="111" mass="12717">MNPYLLIHQKLHRAVFFRFQYTKSNLIRFSFTVTLFSPIPSHQNLAAAEQLATLPPVSTLPHCHRRAPISQPHGVIFSLYLSRLQSLRLSPSPSCSEQEEKVNLWESVTNC</sequence>
<dbReference type="EMBL" id="JRKL02000090">
    <property type="protein sequence ID" value="KAF3975286.1"/>
    <property type="molecule type" value="Genomic_DNA"/>
</dbReference>